<reference evidence="2" key="2">
    <citation type="submission" date="2020-09" db="EMBL/GenBank/DDBJ databases">
        <authorList>
            <person name="Sun Q."/>
            <person name="Zhou Y."/>
        </authorList>
    </citation>
    <scope>NUCLEOTIDE SEQUENCE</scope>
    <source>
        <strain evidence="2">CGMCC 4.7138</strain>
    </source>
</reference>
<accession>A0A8H9H4J0</accession>
<gene>
    <name evidence="2" type="ORF">GCM10011574_59310</name>
</gene>
<feature type="region of interest" description="Disordered" evidence="1">
    <location>
        <begin position="140"/>
        <end position="223"/>
    </location>
</feature>
<reference evidence="2" key="1">
    <citation type="journal article" date="2014" name="Int. J. Syst. Evol. Microbiol.">
        <title>Complete genome sequence of Corynebacterium casei LMG S-19264T (=DSM 44701T), isolated from a smear-ripened cheese.</title>
        <authorList>
            <consortium name="US DOE Joint Genome Institute (JGI-PGF)"/>
            <person name="Walter F."/>
            <person name="Albersmeier A."/>
            <person name="Kalinowski J."/>
            <person name="Ruckert C."/>
        </authorList>
    </citation>
    <scope>NUCLEOTIDE SEQUENCE</scope>
    <source>
        <strain evidence="2">CGMCC 4.7138</strain>
    </source>
</reference>
<dbReference type="AlphaFoldDB" id="A0A8H9H4J0"/>
<organism evidence="2 3">
    <name type="scientific">Microbispora bryophytorum</name>
    <dbReference type="NCBI Taxonomy" id="1460882"/>
    <lineage>
        <taxon>Bacteria</taxon>
        <taxon>Bacillati</taxon>
        <taxon>Actinomycetota</taxon>
        <taxon>Actinomycetes</taxon>
        <taxon>Streptosporangiales</taxon>
        <taxon>Streptosporangiaceae</taxon>
        <taxon>Microbispora</taxon>
    </lineage>
</organism>
<proteinExistence type="predicted"/>
<dbReference type="EMBL" id="BMMN01000014">
    <property type="protein sequence ID" value="GGO26626.1"/>
    <property type="molecule type" value="Genomic_DNA"/>
</dbReference>
<feature type="compositionally biased region" description="Low complexity" evidence="1">
    <location>
        <begin position="151"/>
        <end position="160"/>
    </location>
</feature>
<dbReference type="Proteomes" id="UP000653480">
    <property type="component" value="Unassembled WGS sequence"/>
</dbReference>
<evidence type="ECO:0000313" key="2">
    <source>
        <dbReference type="EMBL" id="GGO26626.1"/>
    </source>
</evidence>
<feature type="compositionally biased region" description="Basic and acidic residues" evidence="1">
    <location>
        <begin position="200"/>
        <end position="209"/>
    </location>
</feature>
<comment type="caution">
    <text evidence="2">The sequence shown here is derived from an EMBL/GenBank/DDBJ whole genome shotgun (WGS) entry which is preliminary data.</text>
</comment>
<name>A0A8H9H4J0_9ACTN</name>
<keyword evidence="3" id="KW-1185">Reference proteome</keyword>
<sequence length="223" mass="22786">MRGAGVAGGGLRVGVLVGLTVTSFGGSVLAGVESGRDRAAVTSVGADARVQTFGALPQGLGAQGRKVTGVREATGVRIGNGQRIANSSTRFDLLVVDPEPYARLVAATGLGSSLRADRLDSGTSGAIPAIASPAVVRKLGKGVGDPETVRSSGGSSYASSTDRTPHQQPQPRVRHCFEGRPGEGGTRVQGAGARALGAVRDGDRHRHEGPAAPSWSRPRPRRR</sequence>
<evidence type="ECO:0000256" key="1">
    <source>
        <dbReference type="SAM" id="MobiDB-lite"/>
    </source>
</evidence>
<protein>
    <submittedName>
        <fullName evidence="2">Uncharacterized protein</fullName>
    </submittedName>
</protein>
<evidence type="ECO:0000313" key="3">
    <source>
        <dbReference type="Proteomes" id="UP000653480"/>
    </source>
</evidence>